<dbReference type="AlphaFoldDB" id="A0A2G5BEX7"/>
<evidence type="ECO:0000313" key="1">
    <source>
        <dbReference type="EMBL" id="PIA17565.1"/>
    </source>
</evidence>
<gene>
    <name evidence="1" type="ORF">COEREDRAFT_86171</name>
</gene>
<dbReference type="Proteomes" id="UP000242474">
    <property type="component" value="Unassembled WGS sequence"/>
</dbReference>
<keyword evidence="2" id="KW-1185">Reference proteome</keyword>
<protein>
    <submittedName>
        <fullName evidence="1">Uncharacterized protein</fullName>
    </submittedName>
</protein>
<evidence type="ECO:0000313" key="2">
    <source>
        <dbReference type="Proteomes" id="UP000242474"/>
    </source>
</evidence>
<organism evidence="1 2">
    <name type="scientific">Coemansia reversa (strain ATCC 12441 / NRRL 1564)</name>
    <dbReference type="NCBI Taxonomy" id="763665"/>
    <lineage>
        <taxon>Eukaryota</taxon>
        <taxon>Fungi</taxon>
        <taxon>Fungi incertae sedis</taxon>
        <taxon>Zoopagomycota</taxon>
        <taxon>Kickxellomycotina</taxon>
        <taxon>Kickxellomycetes</taxon>
        <taxon>Kickxellales</taxon>
        <taxon>Kickxellaceae</taxon>
        <taxon>Coemansia</taxon>
    </lineage>
</organism>
<proteinExistence type="predicted"/>
<accession>A0A2G5BEX7</accession>
<reference evidence="1 2" key="1">
    <citation type="journal article" date="2015" name="Genome Biol. Evol.">
        <title>Phylogenomic analyses indicate that early fungi evolved digesting cell walls of algal ancestors of land plants.</title>
        <authorList>
            <person name="Chang Y."/>
            <person name="Wang S."/>
            <person name="Sekimoto S."/>
            <person name="Aerts A.L."/>
            <person name="Choi C."/>
            <person name="Clum A."/>
            <person name="LaButti K.M."/>
            <person name="Lindquist E.A."/>
            <person name="Yee Ngan C."/>
            <person name="Ohm R.A."/>
            <person name="Salamov A.A."/>
            <person name="Grigoriev I.V."/>
            <person name="Spatafora J.W."/>
            <person name="Berbee M.L."/>
        </authorList>
    </citation>
    <scope>NUCLEOTIDE SEQUENCE [LARGE SCALE GENOMIC DNA]</scope>
    <source>
        <strain evidence="1 2">NRRL 1564</strain>
    </source>
</reference>
<name>A0A2G5BEX7_COERN</name>
<sequence>MFAAPLAARMFCYGCVNSFNSEQQATRVIHGPPQHTLNHLIVCKTKALRTQQAAQSVADSSAVQFVRNVVNQIARTSTVKPAITVISNHICNFSTVVTSCPSSMLALDSVGETANQPIPALIATPAEETEFQPLCSSTSKTAVKSTGKVARQTTCTSACIAFKNTAKKTAALSACALIEMHINKAADKTLDQSVS</sequence>
<dbReference type="EMBL" id="KZ303494">
    <property type="protein sequence ID" value="PIA17565.1"/>
    <property type="molecule type" value="Genomic_DNA"/>
</dbReference>